<feature type="transmembrane region" description="Helical" evidence="1">
    <location>
        <begin position="251"/>
        <end position="276"/>
    </location>
</feature>
<proteinExistence type="predicted"/>
<feature type="transmembrane region" description="Helical" evidence="1">
    <location>
        <begin position="6"/>
        <end position="26"/>
    </location>
</feature>
<dbReference type="EMBL" id="AP014548">
    <property type="protein sequence ID" value="BAO54208.1"/>
    <property type="molecule type" value="Genomic_DNA"/>
</dbReference>
<accession>W8VU29</accession>
<dbReference type="RefSeq" id="WP_148311316.1">
    <property type="nucleotide sequence ID" value="NZ_AP014548.1"/>
</dbReference>
<evidence type="ECO:0000313" key="3">
    <source>
        <dbReference type="EMBL" id="BAO54208.1"/>
    </source>
</evidence>
<dbReference type="NCBIfam" id="NF047510">
    <property type="entry name" value="LIC_10190_fam"/>
    <property type="match status" value="1"/>
</dbReference>
<dbReference type="STRING" id="1454201.NMS_0199"/>
<feature type="transmembrane region" description="Helical" evidence="1">
    <location>
        <begin position="59"/>
        <end position="78"/>
    </location>
</feature>
<dbReference type="InterPro" id="IPR058065">
    <property type="entry name" value="LIC_10190-like"/>
</dbReference>
<protein>
    <submittedName>
        <fullName evidence="3">Cytoplasmic membrane protein</fullName>
    </submittedName>
</protein>
<dbReference type="KEGG" id="nmf:NMS_0199"/>
<feature type="transmembrane region" description="Helical" evidence="1">
    <location>
        <begin position="371"/>
        <end position="391"/>
    </location>
</feature>
<dbReference type="HOGENOM" id="CLU_480397_0_0_10"/>
<feature type="transmembrane region" description="Helical" evidence="1">
    <location>
        <begin position="173"/>
        <end position="191"/>
    </location>
</feature>
<feature type="transmembrane region" description="Helical" evidence="1">
    <location>
        <begin position="203"/>
        <end position="231"/>
    </location>
</feature>
<dbReference type="AlphaFoldDB" id="W8VU29"/>
<dbReference type="Proteomes" id="UP000031760">
    <property type="component" value="Chromosome"/>
</dbReference>
<feature type="domain" description="DUF8201" evidence="2">
    <location>
        <begin position="1"/>
        <end position="424"/>
    </location>
</feature>
<gene>
    <name evidence="3" type="ORF">NMS_0199</name>
</gene>
<evidence type="ECO:0000259" key="2">
    <source>
        <dbReference type="Pfam" id="PF26626"/>
    </source>
</evidence>
<feature type="transmembrane region" description="Helical" evidence="1">
    <location>
        <begin position="99"/>
        <end position="119"/>
    </location>
</feature>
<sequence length="559" mass="62826">MAVLFLYFMFLTLVSVGVGAFASRIFTRKSLFLLDIVWMGMASIALCAGVWSFFGSLNYVFSTIISIVALISMAFVPYTRQLIWSIIVFFLNLPKLQKMGIILITLLILAFGTLSGYVLDNDSYYIQTIKWLDTYALVPGIANWHLFLAQQSGFHVLEAALNFDFFNISFNDTGLFLTLVMVFWSILPAVIEESTVQKAYRNLMVLVLSVLLLLGTAPSPDVPVILIHYYVIYKFLFPVAEKQSENLLISIALVSLACYFKMTAIYLTVFPVFLFIKGFKSNWKSAGKLAVFPFAFLVVIIIKNGIASGYPLFPLTFVSLNVDWILPLEMAQFYTAATEAQAYGIAVADLQSLGAWERMVIWLTQDGVEGWINIFIGLVIVSSSIATLVFFKKSRLRTVFIVFLLFSITLFLTSPQARFFLPLLFPALILLGIYSIPVLRKRSYKIAVVGIIASSSMLIVPSVVALLTDNPRMKQVPTFSIDHMIYPGAASRFGTAFAKANINNITYNNPESADFFYGSYDIPLPAAQPEYFEYFRTYFMVSPEYRGDSPQQGFRAIRN</sequence>
<feature type="transmembrane region" description="Helical" evidence="1">
    <location>
        <begin position="288"/>
        <end position="313"/>
    </location>
</feature>
<feature type="transmembrane region" description="Helical" evidence="1">
    <location>
        <begin position="33"/>
        <end position="53"/>
    </location>
</feature>
<keyword evidence="1" id="KW-0472">Membrane</keyword>
<organism evidence="3 4">
    <name type="scientific">Nonlabens marinus S1-08</name>
    <dbReference type="NCBI Taxonomy" id="1454201"/>
    <lineage>
        <taxon>Bacteria</taxon>
        <taxon>Pseudomonadati</taxon>
        <taxon>Bacteroidota</taxon>
        <taxon>Flavobacteriia</taxon>
        <taxon>Flavobacteriales</taxon>
        <taxon>Flavobacteriaceae</taxon>
        <taxon>Nonlabens</taxon>
    </lineage>
</organism>
<feature type="transmembrane region" description="Helical" evidence="1">
    <location>
        <begin position="419"/>
        <end position="439"/>
    </location>
</feature>
<feature type="transmembrane region" description="Helical" evidence="1">
    <location>
        <begin position="396"/>
        <end position="413"/>
    </location>
</feature>
<keyword evidence="4" id="KW-1185">Reference proteome</keyword>
<dbReference type="OrthoDB" id="344987at2"/>
<name>W8VU29_9FLAO</name>
<keyword evidence="1" id="KW-1133">Transmembrane helix</keyword>
<reference evidence="3 4" key="1">
    <citation type="journal article" date="2014" name="Proc. Natl. Acad. Sci. U.S.A.">
        <title>Functional characterization of flavobacteria rhodopsins reveals a unique class of light-driven chloride pump in bacteria.</title>
        <authorList>
            <person name="Yoshizawa S."/>
            <person name="Kumagai Y."/>
            <person name="Kim H."/>
            <person name="Ogura Y."/>
            <person name="Hayashi T."/>
            <person name="Iwasaki W."/>
            <person name="DeLong E.F."/>
            <person name="Kogure K."/>
        </authorList>
    </citation>
    <scope>NUCLEOTIDE SEQUENCE [LARGE SCALE GENOMIC DNA]</scope>
    <source>
        <strain evidence="3 4">S1-08</strain>
    </source>
</reference>
<evidence type="ECO:0000256" key="1">
    <source>
        <dbReference type="SAM" id="Phobius"/>
    </source>
</evidence>
<dbReference type="Pfam" id="PF26626">
    <property type="entry name" value="DUF8201"/>
    <property type="match status" value="1"/>
</dbReference>
<keyword evidence="1" id="KW-0812">Transmembrane</keyword>
<evidence type="ECO:0000313" key="4">
    <source>
        <dbReference type="Proteomes" id="UP000031760"/>
    </source>
</evidence>
<dbReference type="InterPro" id="IPR058514">
    <property type="entry name" value="DUF8201"/>
</dbReference>
<feature type="transmembrane region" description="Helical" evidence="1">
    <location>
        <begin position="446"/>
        <end position="467"/>
    </location>
</feature>